<dbReference type="PROSITE" id="PS50815">
    <property type="entry name" value="HORMA"/>
    <property type="match status" value="1"/>
</dbReference>
<dbReference type="GO" id="GO:0016035">
    <property type="term" value="C:zeta DNA polymerase complex"/>
    <property type="evidence" value="ECO:0007669"/>
    <property type="project" value="TreeGrafter"/>
</dbReference>
<proteinExistence type="inferred from homology"/>
<evidence type="ECO:0000313" key="3">
    <source>
        <dbReference type="EMBL" id="EWC47968.1"/>
    </source>
</evidence>
<dbReference type="Proteomes" id="UP000024837">
    <property type="component" value="Unassembled WGS sequence"/>
</dbReference>
<dbReference type="Gene3D" id="3.30.900.10">
    <property type="entry name" value="HORMA domain"/>
    <property type="match status" value="1"/>
</dbReference>
<evidence type="ECO:0000256" key="1">
    <source>
        <dbReference type="ARBA" id="ARBA00010348"/>
    </source>
</evidence>
<dbReference type="SUPFAM" id="SSF56019">
    <property type="entry name" value="The spindle assembly checkpoint protein mad2"/>
    <property type="match status" value="1"/>
</dbReference>
<dbReference type="InterPro" id="IPR003511">
    <property type="entry name" value="HORMA_dom"/>
</dbReference>
<dbReference type="InterPro" id="IPR036570">
    <property type="entry name" value="HORMA_dom_sf"/>
</dbReference>
<accession>W7I6U5</accession>
<protein>
    <recommendedName>
        <fullName evidence="2">HORMA domain-containing protein</fullName>
    </recommendedName>
</protein>
<dbReference type="AlphaFoldDB" id="W7I6U5"/>
<sequence>MISIDNYANLVTAFSDLLLVSIHTILYEREIYPASLFIPARKYNHPVRQARHPRVCQWIQDAVNACAEELLKCTVDLISINIISATNKPLERFVFDVSRFPIVASSDIHSRFVEAPADASPNDVVSPTIPDSQDVIHQIDLEEQLRAVLTKLSYSSVKLGKLPQDCTFSVSMELKKDSPAPEGNPPAWVTAEYQGAEQARRAVPSSQRAADTARTIPIRSLAMGALALETWVEEAEGKKEFMIS</sequence>
<dbReference type="PANTHER" id="PTHR11842:SF10">
    <property type="entry name" value="MITOTIC SPINDLE ASSEMBLY CHECKPOINT PROTEIN MAD2B"/>
    <property type="match status" value="1"/>
</dbReference>
<dbReference type="EMBL" id="KI966407">
    <property type="protein sequence ID" value="EWC47968.1"/>
    <property type="molecule type" value="Genomic_DNA"/>
</dbReference>
<dbReference type="InterPro" id="IPR045091">
    <property type="entry name" value="Mad2-like"/>
</dbReference>
<dbReference type="PANTHER" id="PTHR11842">
    <property type="entry name" value="MITOTIC SPINDLE ASSEMBLY CHECKPOINT PROTEIN MAD2"/>
    <property type="match status" value="1"/>
</dbReference>
<gene>
    <name evidence="3" type="ORF">DRE_02850</name>
</gene>
<evidence type="ECO:0000313" key="4">
    <source>
        <dbReference type="Proteomes" id="UP000024837"/>
    </source>
</evidence>
<dbReference type="HOGENOM" id="CLU_050394_1_1_1"/>
<keyword evidence="4" id="KW-1185">Reference proteome</keyword>
<feature type="domain" description="HORMA" evidence="2">
    <location>
        <begin position="8"/>
        <end position="232"/>
    </location>
</feature>
<name>W7I6U5_9PEZI</name>
<reference evidence="3 4" key="1">
    <citation type="submission" date="2013-05" db="EMBL/GenBank/DDBJ databases">
        <title>Drechslerella stenobrocha genome reveals carnivorous origination and mechanical trapping mechanism of predatory fungi.</title>
        <authorList>
            <person name="Liu X."/>
            <person name="Zhang W."/>
            <person name="Liu K."/>
        </authorList>
    </citation>
    <scope>NUCLEOTIDE SEQUENCE [LARGE SCALE GENOMIC DNA]</scope>
    <source>
        <strain evidence="3 4">248</strain>
    </source>
</reference>
<dbReference type="Pfam" id="PF02301">
    <property type="entry name" value="HORMA"/>
    <property type="match status" value="1"/>
</dbReference>
<organism evidence="3 4">
    <name type="scientific">Drechslerella stenobrocha 248</name>
    <dbReference type="NCBI Taxonomy" id="1043628"/>
    <lineage>
        <taxon>Eukaryota</taxon>
        <taxon>Fungi</taxon>
        <taxon>Dikarya</taxon>
        <taxon>Ascomycota</taxon>
        <taxon>Pezizomycotina</taxon>
        <taxon>Orbiliomycetes</taxon>
        <taxon>Orbiliales</taxon>
        <taxon>Orbiliaceae</taxon>
        <taxon>Drechslerella</taxon>
    </lineage>
</organism>
<evidence type="ECO:0000259" key="2">
    <source>
        <dbReference type="PROSITE" id="PS50815"/>
    </source>
</evidence>
<comment type="similarity">
    <text evidence="1">Belongs to the MAD2 family.</text>
</comment>
<dbReference type="OrthoDB" id="21254at2759"/>